<proteinExistence type="predicted"/>
<evidence type="ECO:0000313" key="1">
    <source>
        <dbReference type="EMBL" id="SEW21005.1"/>
    </source>
</evidence>
<dbReference type="AlphaFoldDB" id="A0A1I0Q272"/>
<protein>
    <submittedName>
        <fullName evidence="1">Uncharacterized protein</fullName>
    </submittedName>
</protein>
<dbReference type="RefSeq" id="WP_089669430.1">
    <property type="nucleotide sequence ID" value="NZ_FOJA01000001.1"/>
</dbReference>
<keyword evidence="2" id="KW-1185">Reference proteome</keyword>
<evidence type="ECO:0000313" key="2">
    <source>
        <dbReference type="Proteomes" id="UP000198518"/>
    </source>
</evidence>
<accession>A0A1I0Q272</accession>
<dbReference type="Proteomes" id="UP000198518">
    <property type="component" value="Unassembled WGS sequence"/>
</dbReference>
<name>A0A1I0Q272_9EURY</name>
<dbReference type="EMBL" id="FOJA01000001">
    <property type="protein sequence ID" value="SEW21005.1"/>
    <property type="molecule type" value="Genomic_DNA"/>
</dbReference>
<gene>
    <name evidence="1" type="ORF">SAMN04487945_2203</name>
</gene>
<organism evidence="1 2">
    <name type="scientific">Halobacterium jilantaiense</name>
    <dbReference type="NCBI Taxonomy" id="355548"/>
    <lineage>
        <taxon>Archaea</taxon>
        <taxon>Methanobacteriati</taxon>
        <taxon>Methanobacteriota</taxon>
        <taxon>Stenosarchaea group</taxon>
        <taxon>Halobacteria</taxon>
        <taxon>Halobacteriales</taxon>
        <taxon>Halobacteriaceae</taxon>
        <taxon>Halobacterium</taxon>
    </lineage>
</organism>
<dbReference type="OrthoDB" id="248163at2157"/>
<dbReference type="STRING" id="355548.SAMN04487945_2203"/>
<sequence>MSTSEESPAETLADLRMLERLRFEVADEQFEGYSHRKQVDDGRMWVVVQTEGDRVFRIETQWANGWLEPLVDEYDGSDDSVEPVGNLSAVEALGYTRDERERGADEAH</sequence>
<reference evidence="1 2" key="1">
    <citation type="submission" date="2016-10" db="EMBL/GenBank/DDBJ databases">
        <authorList>
            <person name="de Groot N.N."/>
        </authorList>
    </citation>
    <scope>NUCLEOTIDE SEQUENCE [LARGE SCALE GENOMIC DNA]</scope>
    <source>
        <strain evidence="1 2">CGMCC 1.5337</strain>
    </source>
</reference>